<dbReference type="Proteomes" id="UP000887013">
    <property type="component" value="Unassembled WGS sequence"/>
</dbReference>
<evidence type="ECO:0000313" key="1">
    <source>
        <dbReference type="EMBL" id="GFU38242.1"/>
    </source>
</evidence>
<organism evidence="1 2">
    <name type="scientific">Nephila pilipes</name>
    <name type="common">Giant wood spider</name>
    <name type="synonym">Nephila maculata</name>
    <dbReference type="NCBI Taxonomy" id="299642"/>
    <lineage>
        <taxon>Eukaryota</taxon>
        <taxon>Metazoa</taxon>
        <taxon>Ecdysozoa</taxon>
        <taxon>Arthropoda</taxon>
        <taxon>Chelicerata</taxon>
        <taxon>Arachnida</taxon>
        <taxon>Araneae</taxon>
        <taxon>Araneomorphae</taxon>
        <taxon>Entelegynae</taxon>
        <taxon>Araneoidea</taxon>
        <taxon>Nephilidae</taxon>
        <taxon>Nephila</taxon>
    </lineage>
</organism>
<dbReference type="EMBL" id="BMAW01084345">
    <property type="protein sequence ID" value="GFU38242.1"/>
    <property type="molecule type" value="Genomic_DNA"/>
</dbReference>
<protein>
    <submittedName>
        <fullName evidence="1">Uncharacterized protein</fullName>
    </submittedName>
</protein>
<comment type="caution">
    <text evidence="1">The sequence shown here is derived from an EMBL/GenBank/DDBJ whole genome shotgun (WGS) entry which is preliminary data.</text>
</comment>
<gene>
    <name evidence="1" type="ORF">NPIL_423481</name>
</gene>
<evidence type="ECO:0000313" key="2">
    <source>
        <dbReference type="Proteomes" id="UP000887013"/>
    </source>
</evidence>
<proteinExistence type="predicted"/>
<sequence>MTFPTGESLWTDSWERMNPKFLPMDVSKSQRVLNSNPQFYQTPWKYFPVDNQRGIISQERILNNFQDRYEASTEHEINQRNTHFKKQAYSSRDSDLPNPTILSNIENIIDSIEKFGSPSEYKETTEKTYSNTEINSSETYTSDQKNLMQFEQVTLSRKTQNENLELFPQSTPNYIKMLTKKNKTFAEHSTERNIKGQFIKSIPFNRNKSINFQSECQMLDTSHLLTNISIPKFDLKKFFNPDSYKKCLLLRKINRVDLLIKKDDYISKIIKNALYGDLYSVFKILNKIPENEMHNEDLHMQNKIQQNINRIPSFKEELKVQQRPSAQDETFLTKLNQPVAFKVFVSPLNEKENSIHTSEISSESSAAHINLNHGNNETPEVTEINPDEYEFQTPEAQDRLVQTTLPETIILTEDLKNIYSNKHTNHFQHFPHTSTVESKIFSSEKEHKKYIELEQKEKTSKLWLPVEESKINDFIATNLTNILTSQVTQTEASIESTPPNDILSLAKQTLESDSSPPTKMKPLEGVTSFEDISPQRTNQSFTITSTLSKVIHLIVTEPDTVSTEFEIESSSNDEIKNEQPKYAPDILPDEILSDVQTLENDPQMREMHLSYGHVTKIPKSKHKRII</sequence>
<reference evidence="1" key="1">
    <citation type="submission" date="2020-08" db="EMBL/GenBank/DDBJ databases">
        <title>Multicomponent nature underlies the extraordinary mechanical properties of spider dragline silk.</title>
        <authorList>
            <person name="Kono N."/>
            <person name="Nakamura H."/>
            <person name="Mori M."/>
            <person name="Yoshida Y."/>
            <person name="Ohtoshi R."/>
            <person name="Malay A.D."/>
            <person name="Moran D.A.P."/>
            <person name="Tomita M."/>
            <person name="Numata K."/>
            <person name="Arakawa K."/>
        </authorList>
    </citation>
    <scope>NUCLEOTIDE SEQUENCE</scope>
</reference>
<accession>A0A8X6QTA8</accession>
<name>A0A8X6QTA8_NEPPI</name>
<dbReference type="AlphaFoldDB" id="A0A8X6QTA8"/>
<dbReference type="OrthoDB" id="6430766at2759"/>
<keyword evidence="2" id="KW-1185">Reference proteome</keyword>